<organism evidence="1 2">
    <name type="scientific">Racocetra persica</name>
    <dbReference type="NCBI Taxonomy" id="160502"/>
    <lineage>
        <taxon>Eukaryota</taxon>
        <taxon>Fungi</taxon>
        <taxon>Fungi incertae sedis</taxon>
        <taxon>Mucoromycota</taxon>
        <taxon>Glomeromycotina</taxon>
        <taxon>Glomeromycetes</taxon>
        <taxon>Diversisporales</taxon>
        <taxon>Gigasporaceae</taxon>
        <taxon>Racocetra</taxon>
    </lineage>
</organism>
<proteinExistence type="predicted"/>
<dbReference type="Proteomes" id="UP000789920">
    <property type="component" value="Unassembled WGS sequence"/>
</dbReference>
<protein>
    <submittedName>
        <fullName evidence="1">15052_t:CDS:1</fullName>
    </submittedName>
</protein>
<comment type="caution">
    <text evidence="1">The sequence shown here is derived from an EMBL/GenBank/DDBJ whole genome shotgun (WGS) entry which is preliminary data.</text>
</comment>
<keyword evidence="2" id="KW-1185">Reference proteome</keyword>
<name>A0ACA9MH36_9GLOM</name>
<evidence type="ECO:0000313" key="2">
    <source>
        <dbReference type="Proteomes" id="UP000789920"/>
    </source>
</evidence>
<dbReference type="EMBL" id="CAJVQC010008327">
    <property type="protein sequence ID" value="CAG8591176.1"/>
    <property type="molecule type" value="Genomic_DNA"/>
</dbReference>
<gene>
    <name evidence="1" type="ORF">RPERSI_LOCUS5541</name>
</gene>
<evidence type="ECO:0000313" key="1">
    <source>
        <dbReference type="EMBL" id="CAG8591176.1"/>
    </source>
</evidence>
<sequence length="49" mass="5197">MGSVGNAIFYVINEGWNRYGSSNSSSSYDQVTFGNGNNSKDGSNNSTIV</sequence>
<reference evidence="1" key="1">
    <citation type="submission" date="2021-06" db="EMBL/GenBank/DDBJ databases">
        <authorList>
            <person name="Kallberg Y."/>
            <person name="Tangrot J."/>
            <person name="Rosling A."/>
        </authorList>
    </citation>
    <scope>NUCLEOTIDE SEQUENCE</scope>
    <source>
        <strain evidence="1">MA461A</strain>
    </source>
</reference>
<accession>A0ACA9MH36</accession>